<dbReference type="EMBL" id="CM004395">
    <property type="protein sequence ID" value="KAG8647878.1"/>
    <property type="molecule type" value="Genomic_DNA"/>
</dbReference>
<reference evidence="2" key="1">
    <citation type="journal article" date="2016" name="Nat. Biotechnol.">
        <title>Sequencing wild and cultivated cassava and related species reveals extensive interspecific hybridization and genetic diversity.</title>
        <authorList>
            <person name="Bredeson J.V."/>
            <person name="Lyons J.B."/>
            <person name="Prochnik S.E."/>
            <person name="Wu G.A."/>
            <person name="Ha C.M."/>
            <person name="Edsinger-Gonzales E."/>
            <person name="Grimwood J."/>
            <person name="Schmutz J."/>
            <person name="Rabbi I.Y."/>
            <person name="Egesi C."/>
            <person name="Nauluvula P."/>
            <person name="Lebot V."/>
            <person name="Ndunguru J."/>
            <person name="Mkamilo G."/>
            <person name="Bart R.S."/>
            <person name="Setter T.L."/>
            <person name="Gleadow R.M."/>
            <person name="Kulakow P."/>
            <person name="Ferguson M.E."/>
            <person name="Rounsley S."/>
            <person name="Rokhsar D.S."/>
        </authorList>
    </citation>
    <scope>NUCLEOTIDE SEQUENCE [LARGE SCALE GENOMIC DNA]</scope>
    <source>
        <strain evidence="2">cv. AM560-2</strain>
    </source>
</reference>
<dbReference type="Proteomes" id="UP000091857">
    <property type="component" value="Chromosome 9"/>
</dbReference>
<proteinExistence type="predicted"/>
<comment type="caution">
    <text evidence="1">The sequence shown here is derived from an EMBL/GenBank/DDBJ whole genome shotgun (WGS) entry which is preliminary data.</text>
</comment>
<evidence type="ECO:0000313" key="2">
    <source>
        <dbReference type="Proteomes" id="UP000091857"/>
    </source>
</evidence>
<gene>
    <name evidence="1" type="ORF">MANES_09G120500v8</name>
</gene>
<name>A0ACB7H5C4_MANES</name>
<keyword evidence="2" id="KW-1185">Reference proteome</keyword>
<evidence type="ECO:0000313" key="1">
    <source>
        <dbReference type="EMBL" id="KAG8647878.1"/>
    </source>
</evidence>
<sequence>MTEHGDHPLPKPRSRRRCCLIVGGSILILLFIIFIVILILALTVFKAKDPRVQVLSASIEGVSPRISFPVITIELNVTLNLTLRLHNPNHASFKHGPGKSSLLYQAKQVGEAELNSGFIPSTGTVTIPCRLTIEADKLASNLKSLISDILSGHLVMETRTTIPGRVNFLGIFKKHAVATSACKFTIAFPAMKIQDQECKSKTKL</sequence>
<organism evidence="1 2">
    <name type="scientific">Manihot esculenta</name>
    <name type="common">Cassava</name>
    <name type="synonym">Jatropha manihot</name>
    <dbReference type="NCBI Taxonomy" id="3983"/>
    <lineage>
        <taxon>Eukaryota</taxon>
        <taxon>Viridiplantae</taxon>
        <taxon>Streptophyta</taxon>
        <taxon>Embryophyta</taxon>
        <taxon>Tracheophyta</taxon>
        <taxon>Spermatophyta</taxon>
        <taxon>Magnoliopsida</taxon>
        <taxon>eudicotyledons</taxon>
        <taxon>Gunneridae</taxon>
        <taxon>Pentapetalae</taxon>
        <taxon>rosids</taxon>
        <taxon>fabids</taxon>
        <taxon>Malpighiales</taxon>
        <taxon>Euphorbiaceae</taxon>
        <taxon>Crotonoideae</taxon>
        <taxon>Manihoteae</taxon>
        <taxon>Manihot</taxon>
    </lineage>
</organism>
<accession>A0ACB7H5C4</accession>
<protein>
    <submittedName>
        <fullName evidence="1">Uncharacterized protein</fullName>
    </submittedName>
</protein>